<keyword evidence="5" id="KW-1185">Reference proteome</keyword>
<sequence length="362" mass="41080">MLFLLLLSLLFLPLDIFFTQIVPAKGGNIGGKRGCYGYCEKFNALEDDLEKMRQIKANAECFVDDMGKVIKGFEKKLNKLRTSRKLRKKLESSKRHNSENEPNYEEEMHIEHLSHSFNVGMAMEEGEYSGEGNYEDEEEAEEEQEIEELLRNSMKRKSLETIEEGEEVEKNQWDQSEGGHHKELKISGKKKWIITNEGSGRNSRTAFAEFGIPKKASGIFYFEVKIINNEGPIYIGLAEKGKKGMPVTTLVGHLKGTYAYGSGGVFYGQTGENISNYMEHQFGENDIVGCGMNLKTREIFYTKNGKKLNLFVGKDNAKLFDDQSKSNINDLYPCVSLVCPGDKITANFGDKFKFKIKDNNLE</sequence>
<dbReference type="CDD" id="cd12885">
    <property type="entry name" value="SPRY_RanBP_like"/>
    <property type="match status" value="1"/>
</dbReference>
<dbReference type="InterPro" id="IPR001870">
    <property type="entry name" value="B30.2/SPRY"/>
</dbReference>
<dbReference type="InterPro" id="IPR043136">
    <property type="entry name" value="B30.2/SPRY_sf"/>
</dbReference>
<evidence type="ECO:0000313" key="5">
    <source>
        <dbReference type="Proteomes" id="UP001620626"/>
    </source>
</evidence>
<evidence type="ECO:0000256" key="2">
    <source>
        <dbReference type="SAM" id="SignalP"/>
    </source>
</evidence>
<organism evidence="4 5">
    <name type="scientific">Heterodera trifolii</name>
    <dbReference type="NCBI Taxonomy" id="157864"/>
    <lineage>
        <taxon>Eukaryota</taxon>
        <taxon>Metazoa</taxon>
        <taxon>Ecdysozoa</taxon>
        <taxon>Nematoda</taxon>
        <taxon>Chromadorea</taxon>
        <taxon>Rhabditida</taxon>
        <taxon>Tylenchina</taxon>
        <taxon>Tylenchomorpha</taxon>
        <taxon>Tylenchoidea</taxon>
        <taxon>Heteroderidae</taxon>
        <taxon>Heteroderinae</taxon>
        <taxon>Heterodera</taxon>
    </lineage>
</organism>
<reference evidence="4 5" key="1">
    <citation type="submission" date="2024-10" db="EMBL/GenBank/DDBJ databases">
        <authorList>
            <person name="Kim D."/>
        </authorList>
    </citation>
    <scope>NUCLEOTIDE SEQUENCE [LARGE SCALE GENOMIC DNA]</scope>
    <source>
        <strain evidence="4">BH-2024</strain>
    </source>
</reference>
<dbReference type="Gene3D" id="2.60.120.920">
    <property type="match status" value="1"/>
</dbReference>
<proteinExistence type="predicted"/>
<feature type="compositionally biased region" description="Basic and acidic residues" evidence="1">
    <location>
        <begin position="168"/>
        <end position="181"/>
    </location>
</feature>
<gene>
    <name evidence="4" type="ORF">niasHT_026058</name>
</gene>
<dbReference type="Proteomes" id="UP001620626">
    <property type="component" value="Unassembled WGS sequence"/>
</dbReference>
<feature type="chain" id="PRO_5044819065" description="B30.2/SPRY domain-containing protein" evidence="2">
    <location>
        <begin position="27"/>
        <end position="362"/>
    </location>
</feature>
<comment type="caution">
    <text evidence="4">The sequence shown here is derived from an EMBL/GenBank/DDBJ whole genome shotgun (WGS) entry which is preliminary data.</text>
</comment>
<dbReference type="InterPro" id="IPR013320">
    <property type="entry name" value="ConA-like_dom_sf"/>
</dbReference>
<evidence type="ECO:0000256" key="1">
    <source>
        <dbReference type="SAM" id="MobiDB-lite"/>
    </source>
</evidence>
<feature type="domain" description="B30.2/SPRY" evidence="3">
    <location>
        <begin position="153"/>
        <end position="353"/>
    </location>
</feature>
<dbReference type="InterPro" id="IPR044736">
    <property type="entry name" value="Gid1/RanBPM/SPLA_SPRY"/>
</dbReference>
<evidence type="ECO:0000259" key="3">
    <source>
        <dbReference type="PROSITE" id="PS50188"/>
    </source>
</evidence>
<feature type="region of interest" description="Disordered" evidence="1">
    <location>
        <begin position="88"/>
        <end position="107"/>
    </location>
</feature>
<dbReference type="EMBL" id="JBICBT010000688">
    <property type="protein sequence ID" value="KAL3105325.1"/>
    <property type="molecule type" value="Genomic_DNA"/>
</dbReference>
<evidence type="ECO:0000313" key="4">
    <source>
        <dbReference type="EMBL" id="KAL3105325.1"/>
    </source>
</evidence>
<feature type="compositionally biased region" description="Basic and acidic residues" evidence="1">
    <location>
        <begin position="89"/>
        <end position="99"/>
    </location>
</feature>
<keyword evidence="2" id="KW-0732">Signal</keyword>
<dbReference type="PROSITE" id="PS50188">
    <property type="entry name" value="B302_SPRY"/>
    <property type="match status" value="1"/>
</dbReference>
<dbReference type="InterPro" id="IPR003877">
    <property type="entry name" value="SPRY_dom"/>
</dbReference>
<dbReference type="SMART" id="SM00449">
    <property type="entry name" value="SPRY"/>
    <property type="match status" value="1"/>
</dbReference>
<name>A0ABD2KRW3_9BILA</name>
<dbReference type="AlphaFoldDB" id="A0ABD2KRW3"/>
<dbReference type="Pfam" id="PF00622">
    <property type="entry name" value="SPRY"/>
    <property type="match status" value="1"/>
</dbReference>
<protein>
    <recommendedName>
        <fullName evidence="3">B30.2/SPRY domain-containing protein</fullName>
    </recommendedName>
</protein>
<feature type="region of interest" description="Disordered" evidence="1">
    <location>
        <begin position="162"/>
        <end position="181"/>
    </location>
</feature>
<dbReference type="SUPFAM" id="SSF49899">
    <property type="entry name" value="Concanavalin A-like lectins/glucanases"/>
    <property type="match status" value="1"/>
</dbReference>
<accession>A0ABD2KRW3</accession>
<feature type="signal peptide" evidence="2">
    <location>
        <begin position="1"/>
        <end position="26"/>
    </location>
</feature>